<comment type="similarity">
    <text evidence="1">Belongs to the HupH/HyaF family.</text>
</comment>
<dbReference type="Proteomes" id="UP000831684">
    <property type="component" value="Chromosome"/>
</dbReference>
<proteinExistence type="inferred from homology"/>
<name>A0A9E7CUM1_9HYPH</name>
<feature type="domain" description="HupH hydrogenase expression protein C-terminal" evidence="2">
    <location>
        <begin position="55"/>
        <end position="148"/>
    </location>
</feature>
<dbReference type="AlphaFoldDB" id="A0A9E7CUM1"/>
<dbReference type="Gene3D" id="3.30.1370.140">
    <property type="entry name" value="HupH hydrogenase expression protein, C-terminal domain"/>
    <property type="match status" value="2"/>
</dbReference>
<dbReference type="InterPro" id="IPR038527">
    <property type="entry name" value="HupH_C_sf"/>
</dbReference>
<gene>
    <name evidence="3" type="ORF">K9D25_14570</name>
</gene>
<organism evidence="3 4">
    <name type="scientific">Ancylobacter polymorphus</name>
    <dbReference type="NCBI Taxonomy" id="223390"/>
    <lineage>
        <taxon>Bacteria</taxon>
        <taxon>Pseudomonadati</taxon>
        <taxon>Pseudomonadota</taxon>
        <taxon>Alphaproteobacteria</taxon>
        <taxon>Hyphomicrobiales</taxon>
        <taxon>Xanthobacteraceae</taxon>
        <taxon>Ancylobacter</taxon>
    </lineage>
</organism>
<reference evidence="3" key="1">
    <citation type="submission" date="2021-09" db="EMBL/GenBank/DDBJ databases">
        <title>Network and meta-omics reveal the key degrader and cooperation patterns in an efficient 1,4-dioxane-degrading microbial community.</title>
        <authorList>
            <person name="Dai C."/>
        </authorList>
    </citation>
    <scope>NUCLEOTIDE SEQUENCE</scope>
    <source>
        <strain evidence="3">ZM13</strain>
    </source>
</reference>
<dbReference type="Pfam" id="PF04809">
    <property type="entry name" value="HupH_C"/>
    <property type="match status" value="2"/>
</dbReference>
<protein>
    <submittedName>
        <fullName evidence="3">Hydrogenase expression/formation protein</fullName>
    </submittedName>
</protein>
<dbReference type="RefSeq" id="WP_244376323.1">
    <property type="nucleotide sequence ID" value="NZ_CP083239.1"/>
</dbReference>
<accession>A0A9E7CUM1</accession>
<feature type="domain" description="HupH hydrogenase expression protein C-terminal" evidence="2">
    <location>
        <begin position="172"/>
        <end position="288"/>
    </location>
</feature>
<dbReference type="EMBL" id="CP083239">
    <property type="protein sequence ID" value="UOK69953.1"/>
    <property type="molecule type" value="Genomic_DNA"/>
</dbReference>
<evidence type="ECO:0000313" key="3">
    <source>
        <dbReference type="EMBL" id="UOK69953.1"/>
    </source>
</evidence>
<dbReference type="InterPro" id="IPR006894">
    <property type="entry name" value="HupH_Hydgase_express_prot_C"/>
</dbReference>
<evidence type="ECO:0000313" key="4">
    <source>
        <dbReference type="Proteomes" id="UP000831684"/>
    </source>
</evidence>
<evidence type="ECO:0000256" key="1">
    <source>
        <dbReference type="ARBA" id="ARBA00010832"/>
    </source>
</evidence>
<dbReference type="KEGG" id="apol:K9D25_14570"/>
<sequence length="290" mass="30837">MSSIPFATVPPIGYGAGSQPGEEADGLAYLAMPSGMRIYEAHLPEVDDPARFAPALATLEAIRAALAQWTLSGSTTVALDALDAENRALVDETLGEGEVAIVVEVPGERIEIQEASCAGVWRLRATATAPGAAPVTRERIDIAPFPRGALVRAFPRDWPVDLDYVARPRRGVVNAPAILTEIVHKSRERRPGGLPHVINLSLLPHTPEDLALIEAGLGRGGITILSRGYGNCRIDATATAGVWRVRYYNSADTLILDTIEVTDVPEVACAAPEDIADSAERLADILAAIR</sequence>
<evidence type="ECO:0000259" key="2">
    <source>
        <dbReference type="Pfam" id="PF04809"/>
    </source>
</evidence>